<dbReference type="GO" id="GO:0000183">
    <property type="term" value="P:rDNA heterochromatin formation"/>
    <property type="evidence" value="ECO:0007669"/>
    <property type="project" value="TreeGrafter"/>
</dbReference>
<feature type="region of interest" description="Disordered" evidence="2">
    <location>
        <begin position="579"/>
        <end position="607"/>
    </location>
</feature>
<dbReference type="OrthoDB" id="3199820at2759"/>
<feature type="compositionally biased region" description="Low complexity" evidence="2">
    <location>
        <begin position="333"/>
        <end position="349"/>
    </location>
</feature>
<gene>
    <name evidence="4" type="ORF">CANCADRAFT_116685</name>
</gene>
<keyword evidence="5" id="KW-1185">Reference proteome</keyword>
<dbReference type="SMART" id="SM00401">
    <property type="entry name" value="ZnF_GATA"/>
    <property type="match status" value="1"/>
</dbReference>
<dbReference type="InterPro" id="IPR057725">
    <property type="entry name" value="Ams2-SPT21_N"/>
</dbReference>
<feature type="domain" description="GATA-type" evidence="3">
    <location>
        <begin position="408"/>
        <end position="453"/>
    </location>
</feature>
<dbReference type="SUPFAM" id="SSF57716">
    <property type="entry name" value="Glucocorticoid receptor-like (DNA-binding domain)"/>
    <property type="match status" value="1"/>
</dbReference>
<evidence type="ECO:0000313" key="4">
    <source>
        <dbReference type="EMBL" id="ODV91104.1"/>
    </source>
</evidence>
<feature type="compositionally biased region" description="Low complexity" evidence="2">
    <location>
        <begin position="301"/>
        <end position="312"/>
    </location>
</feature>
<dbReference type="EMBL" id="KV453842">
    <property type="protein sequence ID" value="ODV91104.1"/>
    <property type="molecule type" value="Genomic_DNA"/>
</dbReference>
<accession>A0A1E4TH66</accession>
<evidence type="ECO:0000256" key="2">
    <source>
        <dbReference type="SAM" id="MobiDB-lite"/>
    </source>
</evidence>
<dbReference type="InterPro" id="IPR000679">
    <property type="entry name" value="Znf_GATA"/>
</dbReference>
<dbReference type="Proteomes" id="UP000095023">
    <property type="component" value="Unassembled WGS sequence"/>
</dbReference>
<dbReference type="Pfam" id="PF25823">
    <property type="entry name" value="Ams2-SPT21_N"/>
    <property type="match status" value="1"/>
</dbReference>
<reference evidence="5" key="1">
    <citation type="submission" date="2016-02" db="EMBL/GenBank/DDBJ databases">
        <title>Comparative genomics of biotechnologically important yeasts.</title>
        <authorList>
            <consortium name="DOE Joint Genome Institute"/>
            <person name="Riley R."/>
            <person name="Haridas S."/>
            <person name="Wolfe K.H."/>
            <person name="Lopes M.R."/>
            <person name="Hittinger C.T."/>
            <person name="Goker M."/>
            <person name="Salamov A."/>
            <person name="Wisecaver J."/>
            <person name="Long T.M."/>
            <person name="Aerts A.L."/>
            <person name="Barry K."/>
            <person name="Choi C."/>
            <person name="Clum A."/>
            <person name="Coughlan A.Y."/>
            <person name="Deshpande S."/>
            <person name="Douglass A.P."/>
            <person name="Hanson S.J."/>
            <person name="Klenk H.-P."/>
            <person name="Labutti K."/>
            <person name="Lapidus A."/>
            <person name="Lindquist E."/>
            <person name="Lipzen A."/>
            <person name="Meier-Kolthoff J.P."/>
            <person name="Ohm R.A."/>
            <person name="Otillar R.P."/>
            <person name="Pangilinan J."/>
            <person name="Peng Y."/>
            <person name="Rokas A."/>
            <person name="Rosa C.A."/>
            <person name="Scheuner C."/>
            <person name="Sibirny A.A."/>
            <person name="Slot J.C."/>
            <person name="Stielow J.B."/>
            <person name="Sun H."/>
            <person name="Kurtzman C.P."/>
            <person name="Blackwell M."/>
            <person name="Jeffries T.W."/>
            <person name="Grigoriev I.V."/>
        </authorList>
    </citation>
    <scope>NUCLEOTIDE SEQUENCE [LARGE SCALE GENOMIC DNA]</scope>
    <source>
        <strain evidence="5">NRRL Y-17796</strain>
    </source>
</reference>
<dbReference type="Gene3D" id="3.30.50.10">
    <property type="entry name" value="Erythroid Transcription Factor GATA-1, subunit A"/>
    <property type="match status" value="1"/>
</dbReference>
<feature type="region of interest" description="Disordered" evidence="2">
    <location>
        <begin position="204"/>
        <end position="389"/>
    </location>
</feature>
<sequence>MEAPAATMSHNTNTDMRNMVIRVSYMVDGSSDALLQARSRQQVPVRVVQTTMPDTVSPSLFGVLELKICLRTILESSPELNTGSIADYSVYVEDCTEPGAPMVGHGSILDILADGCSTLICGKVTTNHMAVFVGGSAESLSVRLKLRPLFSHADSFDNKNSVIPSPIPSSIQPLQSRHISVSNTFGGNSPSNFWSPFASSINSAPQLPISQHESPNNQPSPYSTYTPFTETIPEDAVPCDNSNGNMGTNKGSSINVSSNNNSTSAYATHSVPAAGPAPKEVPTVQSSANTAAKPAAEPLPSASDSSENAAASTMAKKTGKQPKKKSAKRTKSPDSNDSPSSKTSKSPESCDTDAAEPKPKKRRGQSNSKGTDANGDTAAPAKSRKSTSEKIRDKLYADIREGRVPSFCVNCGNVAPATWRFVKAMDPESNEEKEERFCNPCGLYFQTHKRMRPSRLWESEAALQGTARTMNASTYATQLATGDIVLQDTNGPMYDNTRMIVKDDSSSNKEPASSPSTLITSTERPSSPVGRRGLASFVHVEHSVGSVQLPQGLLNSKVPASVLEQTPVRRSPRLMKKAKDIMTRSVSKDAKEGEPNQSTSNASANPNEFFETAQDSSDMFDFLKTPKKMSPSAALFLTPGQYLALSSSPPDEFWQDSPRKRLVFDKSIAKGKNADSSPPTLTTSEDTLQNVTVSPNKGMNDLIWMAAAMSPSKSHDQTFSLGFDQFMSQNS</sequence>
<dbReference type="CDD" id="cd00202">
    <property type="entry name" value="ZnF_GATA"/>
    <property type="match status" value="1"/>
</dbReference>
<dbReference type="PANTHER" id="PTHR39147">
    <property type="entry name" value="PROTEIN SPT21"/>
    <property type="match status" value="1"/>
</dbReference>
<evidence type="ECO:0000259" key="3">
    <source>
        <dbReference type="PROSITE" id="PS50114"/>
    </source>
</evidence>
<dbReference type="PROSITE" id="PS50114">
    <property type="entry name" value="GATA_ZN_FINGER_2"/>
    <property type="match status" value="1"/>
</dbReference>
<dbReference type="GO" id="GO:0030466">
    <property type="term" value="P:silent mating-type cassette heterochromatin formation"/>
    <property type="evidence" value="ECO:0007669"/>
    <property type="project" value="TreeGrafter"/>
</dbReference>
<feature type="compositionally biased region" description="Low complexity" evidence="2">
    <location>
        <begin position="249"/>
        <end position="264"/>
    </location>
</feature>
<dbReference type="GO" id="GO:0006357">
    <property type="term" value="P:regulation of transcription by RNA polymerase II"/>
    <property type="evidence" value="ECO:0007669"/>
    <property type="project" value="TreeGrafter"/>
</dbReference>
<dbReference type="InterPro" id="IPR013088">
    <property type="entry name" value="Znf_NHR/GATA"/>
</dbReference>
<evidence type="ECO:0000313" key="5">
    <source>
        <dbReference type="Proteomes" id="UP000095023"/>
    </source>
</evidence>
<dbReference type="PANTHER" id="PTHR39147:SF1">
    <property type="entry name" value="PROTEIN SPT21"/>
    <property type="match status" value="1"/>
</dbReference>
<protein>
    <recommendedName>
        <fullName evidence="3">GATA-type domain-containing protein</fullName>
    </recommendedName>
</protein>
<feature type="compositionally biased region" description="Polar residues" evidence="2">
    <location>
        <begin position="595"/>
        <end position="606"/>
    </location>
</feature>
<dbReference type="GO" id="GO:0043565">
    <property type="term" value="F:sequence-specific DNA binding"/>
    <property type="evidence" value="ECO:0007669"/>
    <property type="project" value="InterPro"/>
</dbReference>
<keyword evidence="1" id="KW-0863">Zinc-finger</keyword>
<organism evidence="4 5">
    <name type="scientific">Tortispora caseinolytica NRRL Y-17796</name>
    <dbReference type="NCBI Taxonomy" id="767744"/>
    <lineage>
        <taxon>Eukaryota</taxon>
        <taxon>Fungi</taxon>
        <taxon>Dikarya</taxon>
        <taxon>Ascomycota</taxon>
        <taxon>Saccharomycotina</taxon>
        <taxon>Trigonopsidomycetes</taxon>
        <taxon>Trigonopsidales</taxon>
        <taxon>Trigonopsidaceae</taxon>
        <taxon>Tortispora</taxon>
    </lineage>
</organism>
<proteinExistence type="predicted"/>
<dbReference type="AlphaFoldDB" id="A0A1E4TH66"/>
<name>A0A1E4TH66_9ASCO</name>
<feature type="compositionally biased region" description="Basic residues" evidence="2">
    <location>
        <begin position="317"/>
        <end position="330"/>
    </location>
</feature>
<feature type="region of interest" description="Disordered" evidence="2">
    <location>
        <begin position="500"/>
        <end position="530"/>
    </location>
</feature>
<keyword evidence="1" id="KW-0862">Zinc</keyword>
<dbReference type="GO" id="GO:0008270">
    <property type="term" value="F:zinc ion binding"/>
    <property type="evidence" value="ECO:0007669"/>
    <property type="project" value="UniProtKB-KW"/>
</dbReference>
<feature type="compositionally biased region" description="Basic and acidic residues" evidence="2">
    <location>
        <begin position="579"/>
        <end position="594"/>
    </location>
</feature>
<keyword evidence="1" id="KW-0479">Metal-binding</keyword>
<evidence type="ECO:0000256" key="1">
    <source>
        <dbReference type="PROSITE-ProRule" id="PRU00094"/>
    </source>
</evidence>
<feature type="compositionally biased region" description="Polar residues" evidence="2">
    <location>
        <begin position="204"/>
        <end position="229"/>
    </location>
</feature>
<dbReference type="InterPro" id="IPR042403">
    <property type="entry name" value="Spt21/Ams2"/>
</dbReference>